<sequence>MSLEAITTISEAEENARRMKAEAAAAAKAAEAAALAEGKTALEAAAQKAASELAELRAKSDEKAREDARQLASDTENKKAAMRARADARLGKAAALIVERVVNG</sequence>
<reference evidence="2" key="2">
    <citation type="journal article" date="2021" name="PeerJ">
        <title>Extensive microbial diversity within the chicken gut microbiome revealed by metagenomics and culture.</title>
        <authorList>
            <person name="Gilroy R."/>
            <person name="Ravi A."/>
            <person name="Getino M."/>
            <person name="Pursley I."/>
            <person name="Horton D.L."/>
            <person name="Alikhan N.F."/>
            <person name="Baker D."/>
            <person name="Gharbi K."/>
            <person name="Hall N."/>
            <person name="Watson M."/>
            <person name="Adriaenssens E.M."/>
            <person name="Foster-Nyarko E."/>
            <person name="Jarju S."/>
            <person name="Secka A."/>
            <person name="Antonio M."/>
            <person name="Oren A."/>
            <person name="Chaudhuri R.R."/>
            <person name="La Ragione R."/>
            <person name="Hildebrand F."/>
            <person name="Pallen M.J."/>
        </authorList>
    </citation>
    <scope>NUCLEOTIDE SEQUENCE</scope>
    <source>
        <strain evidence="2">ChiBcolR7-354</strain>
    </source>
</reference>
<dbReference type="EMBL" id="DVGA01000004">
    <property type="protein sequence ID" value="HIQ77682.1"/>
    <property type="molecule type" value="Genomic_DNA"/>
</dbReference>
<dbReference type="AlphaFoldDB" id="A0A9D0ZBP2"/>
<proteinExistence type="predicted"/>
<reference evidence="2" key="1">
    <citation type="submission" date="2020-10" db="EMBL/GenBank/DDBJ databases">
        <authorList>
            <person name="Gilroy R."/>
        </authorList>
    </citation>
    <scope>NUCLEOTIDE SEQUENCE</scope>
    <source>
        <strain evidence="2">ChiBcolR7-354</strain>
    </source>
</reference>
<evidence type="ECO:0000313" key="3">
    <source>
        <dbReference type="Proteomes" id="UP000824262"/>
    </source>
</evidence>
<protein>
    <submittedName>
        <fullName evidence="2">Uncharacterized protein</fullName>
    </submittedName>
</protein>
<name>A0A9D0ZBP2_9FIRM</name>
<gene>
    <name evidence="2" type="ORF">IAB77_00310</name>
</gene>
<evidence type="ECO:0000256" key="1">
    <source>
        <dbReference type="SAM" id="MobiDB-lite"/>
    </source>
</evidence>
<comment type="caution">
    <text evidence="2">The sequence shown here is derived from an EMBL/GenBank/DDBJ whole genome shotgun (WGS) entry which is preliminary data.</text>
</comment>
<dbReference type="Proteomes" id="UP000824262">
    <property type="component" value="Unassembled WGS sequence"/>
</dbReference>
<accession>A0A9D0ZBP2</accession>
<feature type="region of interest" description="Disordered" evidence="1">
    <location>
        <begin position="57"/>
        <end position="80"/>
    </location>
</feature>
<organism evidence="2 3">
    <name type="scientific">Candidatus Scatomorpha intestinavium</name>
    <dbReference type="NCBI Taxonomy" id="2840922"/>
    <lineage>
        <taxon>Bacteria</taxon>
        <taxon>Bacillati</taxon>
        <taxon>Bacillota</taxon>
        <taxon>Clostridia</taxon>
        <taxon>Eubacteriales</taxon>
        <taxon>Candidatus Scatomorpha</taxon>
    </lineage>
</organism>
<evidence type="ECO:0000313" key="2">
    <source>
        <dbReference type="EMBL" id="HIQ77682.1"/>
    </source>
</evidence>